<reference evidence="4 5" key="1">
    <citation type="submission" date="2017-06" db="EMBL/GenBank/DDBJ databases">
        <title>Draft genome sequence of the halophilic bacterium Marinobacter vinifirmus FB1.</title>
        <authorList>
            <person name="Stepanov V.G."/>
            <person name="Roberts D.J."/>
            <person name="Fox G.E."/>
        </authorList>
    </citation>
    <scope>NUCLEOTIDE SEQUENCE [LARGE SCALE GENOMIC DNA]</scope>
    <source>
        <strain evidence="4 5">FB1</strain>
    </source>
</reference>
<evidence type="ECO:0000259" key="3">
    <source>
        <dbReference type="SMART" id="SM00331"/>
    </source>
</evidence>
<dbReference type="SUPFAM" id="SSF55781">
    <property type="entry name" value="GAF domain-like"/>
    <property type="match status" value="2"/>
</dbReference>
<evidence type="ECO:0000256" key="2">
    <source>
        <dbReference type="SAM" id="Phobius"/>
    </source>
</evidence>
<dbReference type="GO" id="GO:0016791">
    <property type="term" value="F:phosphatase activity"/>
    <property type="evidence" value="ECO:0007669"/>
    <property type="project" value="TreeGrafter"/>
</dbReference>
<dbReference type="Pfam" id="PF13185">
    <property type="entry name" value="GAF_2"/>
    <property type="match status" value="1"/>
</dbReference>
<keyword evidence="2" id="KW-0472">Membrane</keyword>
<dbReference type="InterPro" id="IPR036457">
    <property type="entry name" value="PPM-type-like_dom_sf"/>
</dbReference>
<feature type="domain" description="PPM-type phosphatase" evidence="3">
    <location>
        <begin position="553"/>
        <end position="770"/>
    </location>
</feature>
<dbReference type="PANTHER" id="PTHR43156:SF2">
    <property type="entry name" value="STAGE II SPORULATION PROTEIN E"/>
    <property type="match status" value="1"/>
</dbReference>
<dbReference type="EMBL" id="NEFY01000004">
    <property type="protein sequence ID" value="OZC36698.1"/>
    <property type="molecule type" value="Genomic_DNA"/>
</dbReference>
<dbReference type="InterPro" id="IPR052016">
    <property type="entry name" value="Bact_Sigma-Reg"/>
</dbReference>
<dbReference type="PANTHER" id="PTHR43156">
    <property type="entry name" value="STAGE II SPORULATION PROTEIN E-RELATED"/>
    <property type="match status" value="1"/>
</dbReference>
<organism evidence="4 5">
    <name type="scientific">Marinobacter vinifirmus</name>
    <dbReference type="NCBI Taxonomy" id="355591"/>
    <lineage>
        <taxon>Bacteria</taxon>
        <taxon>Pseudomonadati</taxon>
        <taxon>Pseudomonadota</taxon>
        <taxon>Gammaproteobacteria</taxon>
        <taxon>Pseudomonadales</taxon>
        <taxon>Marinobacteraceae</taxon>
        <taxon>Marinobacter</taxon>
    </lineage>
</organism>
<keyword evidence="5" id="KW-1185">Reference proteome</keyword>
<dbReference type="InterPro" id="IPR003018">
    <property type="entry name" value="GAF"/>
</dbReference>
<gene>
    <name evidence="4" type="ORF">B9Q17_16925</name>
</gene>
<evidence type="ECO:0000313" key="4">
    <source>
        <dbReference type="EMBL" id="OZC36698.1"/>
    </source>
</evidence>
<comment type="caution">
    <text evidence="4">The sequence shown here is derived from an EMBL/GenBank/DDBJ whole genome shotgun (WGS) entry which is preliminary data.</text>
</comment>
<dbReference type="Gene3D" id="3.30.450.40">
    <property type="match status" value="2"/>
</dbReference>
<keyword evidence="2" id="KW-1133">Transmembrane helix</keyword>
<evidence type="ECO:0000256" key="1">
    <source>
        <dbReference type="ARBA" id="ARBA00022801"/>
    </source>
</evidence>
<dbReference type="Proteomes" id="UP000216984">
    <property type="component" value="Unassembled WGS sequence"/>
</dbReference>
<keyword evidence="2" id="KW-0812">Transmembrane</keyword>
<dbReference type="SMART" id="SM00331">
    <property type="entry name" value="PP2C_SIG"/>
    <property type="match status" value="1"/>
</dbReference>
<protein>
    <recommendedName>
        <fullName evidence="3">PPM-type phosphatase domain-containing protein</fullName>
    </recommendedName>
</protein>
<feature type="transmembrane region" description="Helical" evidence="2">
    <location>
        <begin position="6"/>
        <end position="27"/>
    </location>
</feature>
<keyword evidence="1" id="KW-0378">Hydrolase</keyword>
<dbReference type="Pfam" id="PF07228">
    <property type="entry name" value="SpoIIE"/>
    <property type="match status" value="1"/>
</dbReference>
<dbReference type="Gene3D" id="3.60.40.10">
    <property type="entry name" value="PPM-type phosphatase domain"/>
    <property type="match status" value="1"/>
</dbReference>
<evidence type="ECO:0000313" key="5">
    <source>
        <dbReference type="Proteomes" id="UP000216984"/>
    </source>
</evidence>
<name>A0A7Z1DVE1_9GAMM</name>
<dbReference type="InterPro" id="IPR029016">
    <property type="entry name" value="GAF-like_dom_sf"/>
</dbReference>
<dbReference type="InterPro" id="IPR001932">
    <property type="entry name" value="PPM-type_phosphatase-like_dom"/>
</dbReference>
<dbReference type="AlphaFoldDB" id="A0A7Z1DVE1"/>
<accession>A0A7Z1DVE1</accession>
<sequence length="773" mass="85483">MISEALHLPLTGLLAALAGGVLLLALMQRRKHQRRHRELQHEFYDLRRQYASAQEDSRAQLDQLPAVILIFDRQWPKLLFANRLAREVFGCQTEEQLMDRLFSKPDAWLLGPHSLVDFEDWLASARDFGMARREWCFSTGPDESLWLDCEVGNTIFAGQPARLFSGVNIHHRKMESIADNLRERALFGINAGRPLDRLIEAASKLLEVQIPGTRCIVSLYDEQRDVLVSQGKSGFAKEFSTQVPSVPARFGATSIGSAAHTRARVTTESISGDHQWQGYSQLCQELNVDAAWSEPVQDQHGNLQAVITLFSSAPRKPDSAVIQQFSSVVSLLGLGIEREQWKLALEASSAHERFVREISVEIVNVRADDYAPGLQEVARRIQAHYGLGALNIWQVEPDENLLVPVAGTAGPQSGESGASTLQVTVDWFEGVFRSREPKYVIPQDELYARIRHSGPPKPVLVVPLYSDAARGPLLGLLTVESRHQYVKKSSIEYLSVIGSVIKTSLINRRLMTRLSDAADTERRARQKLEGELDVARSIQMSMVPGSGSYLQQFRAWSIEAWLSPAKAVGGDFYELITLPQGRLLAAVGDVSDKGVPAALFMARTVSLLNFLARSKDGNLRDIAEGLNRELCRGNDACMFVTLVLVLVDLASGKADMLSAGHTAPLQRFRGRLPLLWRGEVSAPLGLYDDVPFTAAPLDIPDGSSLVLYSDGVTEAFNKDGSEFGEDRLLNLGHRVDGSGDSFLAHMRGQLSEFTEGAEQSDDITIMTINHHGF</sequence>
<proteinExistence type="predicted"/>